<name>A0ABD7S0Y7_ECTME</name>
<proteinExistence type="predicted"/>
<comment type="caution">
    <text evidence="1">The sequence shown here is derived from an EMBL/GenBank/DDBJ whole genome shotgun (WGS) entry which is preliminary data.</text>
</comment>
<dbReference type="EMBL" id="SCFV01000003">
    <property type="protein sequence ID" value="TRO19509.1"/>
    <property type="molecule type" value="Genomic_DNA"/>
</dbReference>
<organism evidence="1 2">
    <name type="scientific">Ectopseudomonas mendocina</name>
    <name type="common">Pseudomonas mendocina</name>
    <dbReference type="NCBI Taxonomy" id="300"/>
    <lineage>
        <taxon>Bacteria</taxon>
        <taxon>Pseudomonadati</taxon>
        <taxon>Pseudomonadota</taxon>
        <taxon>Gammaproteobacteria</taxon>
        <taxon>Pseudomonadales</taxon>
        <taxon>Pseudomonadaceae</taxon>
        <taxon>Ectopseudomonas</taxon>
    </lineage>
</organism>
<dbReference type="Proteomes" id="UP000317327">
    <property type="component" value="Unassembled WGS sequence"/>
</dbReference>
<evidence type="ECO:0000313" key="1">
    <source>
        <dbReference type="EMBL" id="TRO19509.1"/>
    </source>
</evidence>
<evidence type="ECO:0000313" key="2">
    <source>
        <dbReference type="Proteomes" id="UP000317327"/>
    </source>
</evidence>
<gene>
    <name evidence="1" type="ORF">EQ836_08285</name>
</gene>
<accession>A0ABD7S0Y7</accession>
<dbReference type="RefSeq" id="WP_143501013.1">
    <property type="nucleotide sequence ID" value="NZ_JARHXN010000041.1"/>
</dbReference>
<protein>
    <submittedName>
        <fullName evidence="1">Uncharacterized protein</fullName>
    </submittedName>
</protein>
<dbReference type="AlphaFoldDB" id="A0ABD7S0Y7"/>
<sequence>MKYTVPLIVTLNFINRRTCLQAGWPEGPHMCGSCDDYNLLFLIDAPHDYQLAVPPVDWLQSVVFLDQHAQPRELPPGHFQITPPHTLSRHAFNAWAQFVVQALPAPLLRNFMIGTDLSDLVRLMRACSNRHLQLFCLEFSKDVQAPLEQLDGRHFLHLFACLFGGPELNLHDYSDAGCALEAICAVEGEMVMTCALHEAPQRRLLLLGEPVTPSTVEPRP</sequence>
<reference evidence="1 2" key="1">
    <citation type="submission" date="2019-01" db="EMBL/GenBank/DDBJ databases">
        <title>Whole genome shotgun sequencing of Pseudomonas spp. isolated by its ability to degrade furfural.</title>
        <authorList>
            <person name="Donoso R."/>
            <person name="Farkas C."/>
            <person name="Villegas P."/>
            <person name="Gonzales-Toro F."/>
            <person name="Guajardo-Parra M."/>
            <person name="Araya-Nail M."/>
            <person name="Morgante V."/>
            <person name="Perez-Pantoja D."/>
        </authorList>
    </citation>
    <scope>NUCLEOTIDE SEQUENCE [LARGE SCALE GENOMIC DNA]</scope>
    <source>
        <strain evidence="1 2">VN231</strain>
    </source>
</reference>